<dbReference type="Proteomes" id="UP000486760">
    <property type="component" value="Unassembled WGS sequence"/>
</dbReference>
<dbReference type="EMBL" id="VTPY01000004">
    <property type="protein sequence ID" value="KAA0011940.1"/>
    <property type="molecule type" value="Genomic_DNA"/>
</dbReference>
<dbReference type="PANTHER" id="PTHR43685">
    <property type="entry name" value="GLYCOSYLTRANSFERASE"/>
    <property type="match status" value="1"/>
</dbReference>
<keyword evidence="4" id="KW-1185">Reference proteome</keyword>
<dbReference type="CDD" id="cd00761">
    <property type="entry name" value="Glyco_tranf_GTA_type"/>
    <property type="match status" value="1"/>
</dbReference>
<sequence length="325" mass="36465">MQERLVSVVIATHNRARLLEQALSSLAGQDHRPLEVVVVDDGSTDNTSQRVATLEATWRGYPGLALSYQHQRNAGPAKARNRGMRSARGDYILFMDDDDLMAPDAISQLVRALGGRRDAALAYGGHADVDAEGRTAPQLHLPAPIRSQRALLEEMIGGSWFVPIHGNLFTRQALERIGPWNAKLTSQEDDEFILRAILQDVSFFPAPGARVFYRQHVGVRRSQPGAGNAQGQARRLYDDLAIRQLAFDTLAARQELPRYHSAFVDWYRRLQERYRPLLEKTDLDRYAVLTWAREAHGSEATDRRGRATPHQDSRTPWTGPEALTA</sequence>
<dbReference type="GO" id="GO:0016740">
    <property type="term" value="F:transferase activity"/>
    <property type="evidence" value="ECO:0007669"/>
    <property type="project" value="UniProtKB-KW"/>
</dbReference>
<dbReference type="RefSeq" id="WP_149328501.1">
    <property type="nucleotide sequence ID" value="NZ_VTPY01000004.1"/>
</dbReference>
<evidence type="ECO:0000313" key="4">
    <source>
        <dbReference type="Proteomes" id="UP000486760"/>
    </source>
</evidence>
<keyword evidence="3" id="KW-0808">Transferase</keyword>
<dbReference type="InterPro" id="IPR001173">
    <property type="entry name" value="Glyco_trans_2-like"/>
</dbReference>
<feature type="compositionally biased region" description="Basic and acidic residues" evidence="1">
    <location>
        <begin position="298"/>
        <end position="313"/>
    </location>
</feature>
<dbReference type="InterPro" id="IPR050834">
    <property type="entry name" value="Glycosyltransf_2"/>
</dbReference>
<dbReference type="SUPFAM" id="SSF53448">
    <property type="entry name" value="Nucleotide-diphospho-sugar transferases"/>
    <property type="match status" value="1"/>
</dbReference>
<dbReference type="InterPro" id="IPR029044">
    <property type="entry name" value="Nucleotide-diphossugar_trans"/>
</dbReference>
<evidence type="ECO:0000256" key="1">
    <source>
        <dbReference type="SAM" id="MobiDB-lite"/>
    </source>
</evidence>
<name>A0A7V7G0G5_9GAMM</name>
<proteinExistence type="predicted"/>
<feature type="region of interest" description="Disordered" evidence="1">
    <location>
        <begin position="298"/>
        <end position="325"/>
    </location>
</feature>
<gene>
    <name evidence="3" type="ORF">F0A17_11610</name>
</gene>
<evidence type="ECO:0000313" key="3">
    <source>
        <dbReference type="EMBL" id="KAA0011940.1"/>
    </source>
</evidence>
<evidence type="ECO:0000259" key="2">
    <source>
        <dbReference type="Pfam" id="PF00535"/>
    </source>
</evidence>
<comment type="caution">
    <text evidence="3">The sequence shown here is derived from an EMBL/GenBank/DDBJ whole genome shotgun (WGS) entry which is preliminary data.</text>
</comment>
<protein>
    <submittedName>
        <fullName evidence="3">Glycosyltransferase family 2 protein</fullName>
    </submittedName>
</protein>
<accession>A0A7V7G0G5</accession>
<organism evidence="3 4">
    <name type="scientific">Billgrantia pellis</name>
    <dbReference type="NCBI Taxonomy" id="2606936"/>
    <lineage>
        <taxon>Bacteria</taxon>
        <taxon>Pseudomonadati</taxon>
        <taxon>Pseudomonadota</taxon>
        <taxon>Gammaproteobacteria</taxon>
        <taxon>Oceanospirillales</taxon>
        <taxon>Halomonadaceae</taxon>
        <taxon>Billgrantia</taxon>
    </lineage>
</organism>
<feature type="domain" description="Glycosyltransferase 2-like" evidence="2">
    <location>
        <begin position="7"/>
        <end position="176"/>
    </location>
</feature>
<dbReference type="Pfam" id="PF00535">
    <property type="entry name" value="Glycos_transf_2"/>
    <property type="match status" value="1"/>
</dbReference>
<dbReference type="AlphaFoldDB" id="A0A7V7G0G5"/>
<dbReference type="PANTHER" id="PTHR43685:SF11">
    <property type="entry name" value="GLYCOSYLTRANSFERASE TAGX-RELATED"/>
    <property type="match status" value="1"/>
</dbReference>
<dbReference type="Gene3D" id="3.90.550.10">
    <property type="entry name" value="Spore Coat Polysaccharide Biosynthesis Protein SpsA, Chain A"/>
    <property type="match status" value="1"/>
</dbReference>
<reference evidence="3 4" key="1">
    <citation type="submission" date="2019-08" db="EMBL/GenBank/DDBJ databases">
        <title>Bioinformatics analysis of the strain L3 and L5.</title>
        <authorList>
            <person name="Li X."/>
        </authorList>
    </citation>
    <scope>NUCLEOTIDE SEQUENCE [LARGE SCALE GENOMIC DNA]</scope>
    <source>
        <strain evidence="3 4">L5</strain>
    </source>
</reference>